<proteinExistence type="inferred from homology"/>
<organism evidence="7 8">
    <name type="scientific">Fusarium heterosporum</name>
    <dbReference type="NCBI Taxonomy" id="42747"/>
    <lineage>
        <taxon>Eukaryota</taxon>
        <taxon>Fungi</taxon>
        <taxon>Dikarya</taxon>
        <taxon>Ascomycota</taxon>
        <taxon>Pezizomycotina</taxon>
        <taxon>Sordariomycetes</taxon>
        <taxon>Hypocreomycetidae</taxon>
        <taxon>Hypocreales</taxon>
        <taxon>Nectriaceae</taxon>
        <taxon>Fusarium</taxon>
        <taxon>Fusarium heterosporum species complex</taxon>
    </lineage>
</organism>
<dbReference type="PRINTS" id="PR00724">
    <property type="entry name" value="CRBOXYPTASEC"/>
</dbReference>
<dbReference type="Proteomes" id="UP000567885">
    <property type="component" value="Unassembled WGS sequence"/>
</dbReference>
<feature type="signal peptide" evidence="6">
    <location>
        <begin position="1"/>
        <end position="17"/>
    </location>
</feature>
<evidence type="ECO:0000256" key="4">
    <source>
        <dbReference type="ARBA" id="ARBA00022801"/>
    </source>
</evidence>
<evidence type="ECO:0000256" key="2">
    <source>
        <dbReference type="ARBA" id="ARBA00022645"/>
    </source>
</evidence>
<dbReference type="GO" id="GO:0006508">
    <property type="term" value="P:proteolysis"/>
    <property type="evidence" value="ECO:0007669"/>
    <property type="project" value="UniProtKB-KW"/>
</dbReference>
<keyword evidence="6" id="KW-0732">Signal</keyword>
<dbReference type="EC" id="3.4.16.-" evidence="6"/>
<comment type="similarity">
    <text evidence="1 6">Belongs to the peptidase S10 family.</text>
</comment>
<dbReference type="PANTHER" id="PTHR11802:SF479">
    <property type="entry name" value="CARBOXYPEPTIDASE"/>
    <property type="match status" value="1"/>
</dbReference>
<keyword evidence="5" id="KW-0325">Glycoprotein</keyword>
<dbReference type="EMBL" id="JAAGWQ010000271">
    <property type="protein sequence ID" value="KAF5657708.1"/>
    <property type="molecule type" value="Genomic_DNA"/>
</dbReference>
<evidence type="ECO:0000256" key="1">
    <source>
        <dbReference type="ARBA" id="ARBA00009431"/>
    </source>
</evidence>
<dbReference type="InterPro" id="IPR001563">
    <property type="entry name" value="Peptidase_S10"/>
</dbReference>
<keyword evidence="3 6" id="KW-0645">Protease</keyword>
<gene>
    <name evidence="7" type="ORF">FHETE_10271</name>
</gene>
<name>A0A8H5WGU9_FUSHE</name>
<evidence type="ECO:0000256" key="6">
    <source>
        <dbReference type="RuleBase" id="RU361156"/>
    </source>
</evidence>
<accession>A0A8H5WGU9</accession>
<evidence type="ECO:0000313" key="7">
    <source>
        <dbReference type="EMBL" id="KAF5657708.1"/>
    </source>
</evidence>
<evidence type="ECO:0000256" key="5">
    <source>
        <dbReference type="ARBA" id="ARBA00023180"/>
    </source>
</evidence>
<dbReference type="Gene3D" id="3.40.50.1820">
    <property type="entry name" value="alpha/beta hydrolase"/>
    <property type="match status" value="1"/>
</dbReference>
<dbReference type="SUPFAM" id="SSF53474">
    <property type="entry name" value="alpha/beta-Hydrolases"/>
    <property type="match status" value="1"/>
</dbReference>
<comment type="caution">
    <text evidence="7">The sequence shown here is derived from an EMBL/GenBank/DDBJ whole genome shotgun (WGS) entry which is preliminary data.</text>
</comment>
<keyword evidence="4 6" id="KW-0378">Hydrolase</keyword>
<keyword evidence="8" id="KW-1185">Reference proteome</keyword>
<dbReference type="Pfam" id="PF00450">
    <property type="entry name" value="Peptidase_S10"/>
    <property type="match status" value="1"/>
</dbReference>
<sequence>MRFSLFSLLALGTLSQAAFNQGAINAFNRPHPRGYDQKRAPAIPEQPALTKRSKHKFLNKKSEKFVVNGSAIPEVDFDVGESYAGLLPISQKKNEERELFFWFFPSTNPHAGKEVLIWLNGGPGCSSLSGLLTENGPFLWQEGTLAPVPNSYSWTNLTNVVWIEQPVGVGYSKGKPNIRNEVELGKQFAGFWKNFIDTFELKGATTYITGESYGGFYVPYIADAFIAEDDDDYYKLGGVAINDPLIGDSTLQQQAVIFPYIEYWDKLFNLNQTYMNALRWTHQHCKYDKYLEKYGTFPPPQGKFPVLPDPYADPDPKSNYTCDIFDYAYAAALDQNPCFNIYHITDTCPHVYSQLGIVNQGDFSPKGAQVYFNRTDVKKALNAPTDVTWYQCTPNTVFGYGDPKSNLSDQSLAPAQNDVLRRVIEHTNNTIIGVGRLDYILPPNGTLFALQNATWNGKQGFQKYPQDKEFYVPYHPEYNGGRLSEAGIVGHWGVERGLTYYEVQLAGHELPGYTAGAGYRVVEQLLGRIKNLGVVEDFTTQKGDFQGNGTTQHVGVVNPLGLPWGHGFTSL</sequence>
<dbReference type="PANTHER" id="PTHR11802">
    <property type="entry name" value="SERINE PROTEASE FAMILY S10 SERINE CARBOXYPEPTIDASE"/>
    <property type="match status" value="1"/>
</dbReference>
<evidence type="ECO:0000313" key="8">
    <source>
        <dbReference type="Proteomes" id="UP000567885"/>
    </source>
</evidence>
<dbReference type="PROSITE" id="PS00131">
    <property type="entry name" value="CARBOXYPEPT_SER_SER"/>
    <property type="match status" value="1"/>
</dbReference>
<evidence type="ECO:0000256" key="3">
    <source>
        <dbReference type="ARBA" id="ARBA00022670"/>
    </source>
</evidence>
<dbReference type="AlphaFoldDB" id="A0A8H5WGU9"/>
<feature type="chain" id="PRO_5034263693" description="Carboxypeptidase" evidence="6">
    <location>
        <begin position="18"/>
        <end position="571"/>
    </location>
</feature>
<dbReference type="GO" id="GO:0004185">
    <property type="term" value="F:serine-type carboxypeptidase activity"/>
    <property type="evidence" value="ECO:0007669"/>
    <property type="project" value="UniProtKB-UniRule"/>
</dbReference>
<dbReference type="InterPro" id="IPR029058">
    <property type="entry name" value="AB_hydrolase_fold"/>
</dbReference>
<dbReference type="OrthoDB" id="443318at2759"/>
<reference evidence="7 8" key="1">
    <citation type="submission" date="2020-05" db="EMBL/GenBank/DDBJ databases">
        <title>Identification and distribution of gene clusters putatively required for synthesis of sphingolipid metabolism inhibitors in phylogenetically diverse species of the filamentous fungus Fusarium.</title>
        <authorList>
            <person name="Kim H.-S."/>
            <person name="Busman M."/>
            <person name="Brown D.W."/>
            <person name="Divon H."/>
            <person name="Uhlig S."/>
            <person name="Proctor R.H."/>
        </authorList>
    </citation>
    <scope>NUCLEOTIDE SEQUENCE [LARGE SCALE GENOMIC DNA]</scope>
    <source>
        <strain evidence="7 8">NRRL 20693</strain>
    </source>
</reference>
<protein>
    <recommendedName>
        <fullName evidence="6">Carboxypeptidase</fullName>
        <ecNumber evidence="6">3.4.16.-</ecNumber>
    </recommendedName>
</protein>
<dbReference type="InterPro" id="IPR018202">
    <property type="entry name" value="Ser_caboxypep_ser_AS"/>
</dbReference>
<keyword evidence="2 6" id="KW-0121">Carboxypeptidase</keyword>